<organism evidence="2 3">
    <name type="scientific">Suillus placidus</name>
    <dbReference type="NCBI Taxonomy" id="48579"/>
    <lineage>
        <taxon>Eukaryota</taxon>
        <taxon>Fungi</taxon>
        <taxon>Dikarya</taxon>
        <taxon>Basidiomycota</taxon>
        <taxon>Agaricomycotina</taxon>
        <taxon>Agaricomycetes</taxon>
        <taxon>Agaricomycetidae</taxon>
        <taxon>Boletales</taxon>
        <taxon>Suillineae</taxon>
        <taxon>Suillaceae</taxon>
        <taxon>Suillus</taxon>
    </lineage>
</organism>
<dbReference type="Gene3D" id="1.10.150.130">
    <property type="match status" value="1"/>
</dbReference>
<sequence length="294" mass="32145">MSLSRESEFRIQLALDSAWADSTHHKYRGVILSFLSFCDSELIPKNECCPASELLLCAFASSRMGSLSGLTVQSHLSALKAWHTYHNAPWNGATRLKLVLTGVSNRAPELSLHPSRPSVTCSMLLVLASKLSLSDPFDSCCMAAATAAFWGQLCLGEILSPWESSFPTAHTACRVHLSSSFNQNGSHKLFLPFTKVKESKGEEVILCRQSDTSDSIVAVEHHLQLNEASNDLPLFSYTLPTGFHCLTHRKFLTRCNSIWSLAGFTPTSGHSFHIGRTTELLLAGVPPDIVKALG</sequence>
<evidence type="ECO:0000313" key="3">
    <source>
        <dbReference type="Proteomes" id="UP000714275"/>
    </source>
</evidence>
<dbReference type="EMBL" id="JABBWD010000037">
    <property type="protein sequence ID" value="KAG1774961.1"/>
    <property type="molecule type" value="Genomic_DNA"/>
</dbReference>
<dbReference type="InterPro" id="IPR010998">
    <property type="entry name" value="Integrase_recombinase_N"/>
</dbReference>
<comment type="caution">
    <text evidence="2">The sequence shown here is derived from an EMBL/GenBank/DDBJ whole genome shotgun (WGS) entry which is preliminary data.</text>
</comment>
<dbReference type="SUPFAM" id="SSF47823">
    <property type="entry name" value="lambda integrase-like, N-terminal domain"/>
    <property type="match status" value="1"/>
</dbReference>
<gene>
    <name evidence="2" type="ORF">EV702DRAFT_973859</name>
</gene>
<dbReference type="Proteomes" id="UP000714275">
    <property type="component" value="Unassembled WGS sequence"/>
</dbReference>
<dbReference type="PANTHER" id="PTHR34605:SF3">
    <property type="entry name" value="P CELL-TYPE AGGLUTINATION PROTEIN MAP4-LIKE-RELATED"/>
    <property type="match status" value="1"/>
</dbReference>
<dbReference type="GO" id="GO:0003677">
    <property type="term" value="F:DNA binding"/>
    <property type="evidence" value="ECO:0007669"/>
    <property type="project" value="UniProtKB-KW"/>
</dbReference>
<dbReference type="GO" id="GO:0015074">
    <property type="term" value="P:DNA integration"/>
    <property type="evidence" value="ECO:0007669"/>
    <property type="project" value="InterPro"/>
</dbReference>
<keyword evidence="1" id="KW-0238">DNA-binding</keyword>
<dbReference type="OrthoDB" id="3262705at2759"/>
<keyword evidence="3" id="KW-1185">Reference proteome</keyword>
<dbReference type="InterPro" id="IPR013762">
    <property type="entry name" value="Integrase-like_cat_sf"/>
</dbReference>
<dbReference type="Gene3D" id="1.10.443.10">
    <property type="entry name" value="Intergrase catalytic core"/>
    <property type="match status" value="1"/>
</dbReference>
<protein>
    <submittedName>
        <fullName evidence="2">Uncharacterized protein</fullName>
    </submittedName>
</protein>
<dbReference type="GO" id="GO:0006310">
    <property type="term" value="P:DNA recombination"/>
    <property type="evidence" value="ECO:0007669"/>
    <property type="project" value="InterPro"/>
</dbReference>
<name>A0A9P7D1E3_9AGAM</name>
<accession>A0A9P7D1E3</accession>
<evidence type="ECO:0000256" key="1">
    <source>
        <dbReference type="ARBA" id="ARBA00023125"/>
    </source>
</evidence>
<dbReference type="AlphaFoldDB" id="A0A9P7D1E3"/>
<dbReference type="PANTHER" id="PTHR34605">
    <property type="entry name" value="PHAGE_INTEGRASE DOMAIN-CONTAINING PROTEIN"/>
    <property type="match status" value="1"/>
</dbReference>
<evidence type="ECO:0000313" key="2">
    <source>
        <dbReference type="EMBL" id="KAG1774961.1"/>
    </source>
</evidence>
<reference evidence="2" key="1">
    <citation type="journal article" date="2020" name="New Phytol.">
        <title>Comparative genomics reveals dynamic genome evolution in host specialist ectomycorrhizal fungi.</title>
        <authorList>
            <person name="Lofgren L.A."/>
            <person name="Nguyen N.H."/>
            <person name="Vilgalys R."/>
            <person name="Ruytinx J."/>
            <person name="Liao H.L."/>
            <person name="Branco S."/>
            <person name="Kuo A."/>
            <person name="LaButti K."/>
            <person name="Lipzen A."/>
            <person name="Andreopoulos W."/>
            <person name="Pangilinan J."/>
            <person name="Riley R."/>
            <person name="Hundley H."/>
            <person name="Na H."/>
            <person name="Barry K."/>
            <person name="Grigoriev I.V."/>
            <person name="Stajich J.E."/>
            <person name="Kennedy P.G."/>
        </authorList>
    </citation>
    <scope>NUCLEOTIDE SEQUENCE</scope>
    <source>
        <strain evidence="2">DOB743</strain>
    </source>
</reference>
<dbReference type="InterPro" id="IPR052925">
    <property type="entry name" value="Phage_Integrase-like_Recomb"/>
</dbReference>
<proteinExistence type="predicted"/>